<dbReference type="EMBL" id="ADAS02000207">
    <property type="protein sequence ID" value="OAV88139.1"/>
    <property type="molecule type" value="Genomic_DNA"/>
</dbReference>
<reference evidence="2" key="1">
    <citation type="submission" date="2009-11" db="EMBL/GenBank/DDBJ databases">
        <authorList>
            <consortium name="The Broad Institute Genome Sequencing Platform"/>
            <person name="Ward D."/>
            <person name="Feldgarden M."/>
            <person name="Earl A."/>
            <person name="Young S.K."/>
            <person name="Zeng Q."/>
            <person name="Koehrsen M."/>
            <person name="Alvarado L."/>
            <person name="Berlin A."/>
            <person name="Bochicchio J."/>
            <person name="Borenstein D."/>
            <person name="Chapman S.B."/>
            <person name="Chen Z."/>
            <person name="Engels R."/>
            <person name="Freedman E."/>
            <person name="Gellesch M."/>
            <person name="Goldberg J."/>
            <person name="Griggs A."/>
            <person name="Gujja S."/>
            <person name="Heilman E."/>
            <person name="Heiman D."/>
            <person name="Hepburn T."/>
            <person name="Howarth C."/>
            <person name="Jen D."/>
            <person name="Larson L."/>
            <person name="Lewis B."/>
            <person name="Mehta T."/>
            <person name="Park D."/>
            <person name="Pearson M."/>
            <person name="Roberts A."/>
            <person name="Saif S."/>
            <person name="Shea T."/>
            <person name="Shenoy N."/>
            <person name="Sisk P."/>
            <person name="Stolte C."/>
            <person name="Sykes S."/>
            <person name="Thomson T."/>
            <person name="Walk T."/>
            <person name="White J."/>
            <person name="Yandava C."/>
            <person name="Izard J."/>
            <person name="Baranova O.V."/>
            <person name="Blanton J.M."/>
            <person name="Tanner A.C."/>
            <person name="Dewhirst F.E."/>
            <person name="Haas B."/>
            <person name="Nusbaum C."/>
            <person name="Birren B."/>
        </authorList>
    </citation>
    <scope>NUCLEOTIDE SEQUENCE [LARGE SCALE GENOMIC DNA]</scope>
    <source>
        <strain evidence="2">1-1 BBBD Race 1</strain>
    </source>
</reference>
<dbReference type="InterPro" id="IPR022036">
    <property type="entry name" value="DUF3605"/>
</dbReference>
<dbReference type="PANTHER" id="PTHR35020">
    <property type="entry name" value="N-ACETYLGLUCOSAMINE-INDUCED PROTEIN 1"/>
    <property type="match status" value="1"/>
</dbReference>
<keyword evidence="4" id="KW-1185">Reference proteome</keyword>
<accession>A0A180G6N6</accession>
<evidence type="ECO:0000313" key="4">
    <source>
        <dbReference type="Proteomes" id="UP000005240"/>
    </source>
</evidence>
<keyword evidence="1" id="KW-0732">Signal</keyword>
<dbReference type="EnsemblFungi" id="PTTG_29133-t43_1">
    <property type="protein sequence ID" value="PTTG_29133-t43_1-p1"/>
    <property type="gene ID" value="PTTG_29133"/>
</dbReference>
<dbReference type="Proteomes" id="UP000005240">
    <property type="component" value="Unassembled WGS sequence"/>
</dbReference>
<dbReference type="GO" id="GO:0006044">
    <property type="term" value="P:N-acetylglucosamine metabolic process"/>
    <property type="evidence" value="ECO:0007669"/>
    <property type="project" value="TreeGrafter"/>
</dbReference>
<evidence type="ECO:0000313" key="3">
    <source>
        <dbReference type="EnsemblFungi" id="PTTG_29133-t43_1-p1"/>
    </source>
</evidence>
<feature type="chain" id="PRO_5008109610" evidence="1">
    <location>
        <begin position="23"/>
        <end position="340"/>
    </location>
</feature>
<feature type="signal peptide" evidence="1">
    <location>
        <begin position="1"/>
        <end position="22"/>
    </location>
</feature>
<dbReference type="GO" id="GO:0005737">
    <property type="term" value="C:cytoplasm"/>
    <property type="evidence" value="ECO:0007669"/>
    <property type="project" value="TreeGrafter"/>
</dbReference>
<proteinExistence type="predicted"/>
<dbReference type="Pfam" id="PF12239">
    <property type="entry name" value="DUF3605"/>
    <property type="match status" value="1"/>
</dbReference>
<dbReference type="PANTHER" id="PTHR35020:SF2">
    <property type="entry name" value="N-ACETYLGLUCOSAMINE-INDUCED PROTEIN 1"/>
    <property type="match status" value="1"/>
</dbReference>
<organism evidence="2">
    <name type="scientific">Puccinia triticina (isolate 1-1 / race 1 (BBBD))</name>
    <name type="common">Brown leaf rust fungus</name>
    <dbReference type="NCBI Taxonomy" id="630390"/>
    <lineage>
        <taxon>Eukaryota</taxon>
        <taxon>Fungi</taxon>
        <taxon>Dikarya</taxon>
        <taxon>Basidiomycota</taxon>
        <taxon>Pucciniomycotina</taxon>
        <taxon>Pucciniomycetes</taxon>
        <taxon>Pucciniales</taxon>
        <taxon>Pucciniaceae</taxon>
        <taxon>Puccinia</taxon>
    </lineage>
</organism>
<dbReference type="OrthoDB" id="2495604at2759"/>
<protein>
    <submittedName>
        <fullName evidence="2 3">Uncharacterized protein</fullName>
    </submittedName>
</protein>
<evidence type="ECO:0000313" key="2">
    <source>
        <dbReference type="EMBL" id="OAV88139.1"/>
    </source>
</evidence>
<gene>
    <name evidence="2" type="ORF">PTTG_29133</name>
</gene>
<reference evidence="3 4" key="3">
    <citation type="journal article" date="2017" name="G3 (Bethesda)">
        <title>Comparative analysis highlights variable genome content of wheat rusts and divergence of the mating loci.</title>
        <authorList>
            <person name="Cuomo C.A."/>
            <person name="Bakkeren G."/>
            <person name="Khalil H.B."/>
            <person name="Panwar V."/>
            <person name="Joly D."/>
            <person name="Linning R."/>
            <person name="Sakthikumar S."/>
            <person name="Song X."/>
            <person name="Adiconis X."/>
            <person name="Fan L."/>
            <person name="Goldberg J.M."/>
            <person name="Levin J.Z."/>
            <person name="Young S."/>
            <person name="Zeng Q."/>
            <person name="Anikster Y."/>
            <person name="Bruce M."/>
            <person name="Wang M."/>
            <person name="Yin C."/>
            <person name="McCallum B."/>
            <person name="Szabo L.J."/>
            <person name="Hulbert S."/>
            <person name="Chen X."/>
            <person name="Fellers J.P."/>
        </authorList>
    </citation>
    <scope>NUCLEOTIDE SEQUENCE</scope>
    <source>
        <strain evidence="4">Isolate 1-1 / race 1 (BBBD)</strain>
        <strain evidence="3">isolate 1-1 / race 1 (BBBD)</strain>
    </source>
</reference>
<evidence type="ECO:0000256" key="1">
    <source>
        <dbReference type="SAM" id="SignalP"/>
    </source>
</evidence>
<reference evidence="3" key="4">
    <citation type="submission" date="2025-05" db="UniProtKB">
        <authorList>
            <consortium name="EnsemblFungi"/>
        </authorList>
    </citation>
    <scope>IDENTIFICATION</scope>
    <source>
        <strain evidence="3">isolate 1-1 / race 1 (BBBD)</strain>
    </source>
</reference>
<name>A0A180G6N6_PUCT1</name>
<sequence>MSSKILLYQGFLVLVMVTATSPSIVARVAPSPSFTKVPWNPASSANIGRHVLPKHIVYARTGSKEGEHLVEGRGSASPTHVTRTIDINEGGWTTDSPANIARDELPAHQVDGLKWSRTIKHVVEGRGSLLGRDEESKEKLALAHQAYPTIQKAGDYIKSKLGWTGSKPETDKNLWEEGVYNNRLYAQFHFNEYPYALPPKVTHWVYWIRVSPVNEESFRPLAHESVPHSDYLDPVRVAALTRYVNHYDLYGWSGIPERIIRTHRPSSFAHPTDHVVWKDPVSGEEVTRLQGARAIQWAGRHVCKAIQSQFPPDDYQVLFNRAPERWKSVVEPDHVQYVNE</sequence>
<dbReference type="VEuPathDB" id="FungiDB:PTTG_29133"/>
<reference evidence="2" key="2">
    <citation type="submission" date="2016-05" db="EMBL/GenBank/DDBJ databases">
        <title>Comparative analysis highlights variable genome content of wheat rusts and divergence of the mating loci.</title>
        <authorList>
            <person name="Cuomo C.A."/>
            <person name="Bakkeren G."/>
            <person name="Szabo L."/>
            <person name="Khalil H."/>
            <person name="Joly D."/>
            <person name="Goldberg J."/>
            <person name="Young S."/>
            <person name="Zeng Q."/>
            <person name="Fellers J."/>
        </authorList>
    </citation>
    <scope>NUCLEOTIDE SEQUENCE [LARGE SCALE GENOMIC DNA]</scope>
    <source>
        <strain evidence="2">1-1 BBBD Race 1</strain>
    </source>
</reference>
<dbReference type="AlphaFoldDB" id="A0A180G6N6"/>